<gene>
    <name evidence="11" type="ORF">EHUX00137_LOCUS3081</name>
</gene>
<dbReference type="Gene3D" id="1.10.510.10">
    <property type="entry name" value="Transferase(Phosphotransferase) domain 1"/>
    <property type="match status" value="1"/>
</dbReference>
<accession>A0A6V2LLB5</accession>
<keyword evidence="6" id="KW-0067">ATP-binding</keyword>
<dbReference type="GO" id="GO:0004674">
    <property type="term" value="F:protein serine/threonine kinase activity"/>
    <property type="evidence" value="ECO:0007669"/>
    <property type="project" value="UniProtKB-KW"/>
</dbReference>
<evidence type="ECO:0000256" key="7">
    <source>
        <dbReference type="ARBA" id="ARBA00047899"/>
    </source>
</evidence>
<protein>
    <recommendedName>
        <fullName evidence="1">non-specific serine/threonine protein kinase</fullName>
        <ecNumber evidence="1">2.7.11.1</ecNumber>
    </recommendedName>
</protein>
<feature type="chain" id="PRO_5030160919" description="non-specific serine/threonine protein kinase" evidence="9">
    <location>
        <begin position="24"/>
        <end position="329"/>
    </location>
</feature>
<keyword evidence="5" id="KW-0418">Kinase</keyword>
<dbReference type="EMBL" id="HBIR01004421">
    <property type="protein sequence ID" value="CAE0525944.1"/>
    <property type="molecule type" value="Transcribed_RNA"/>
</dbReference>
<dbReference type="EC" id="2.7.11.1" evidence="1"/>
<comment type="catalytic activity">
    <reaction evidence="7">
        <text>L-threonyl-[protein] + ATP = O-phospho-L-threonyl-[protein] + ADP + H(+)</text>
        <dbReference type="Rhea" id="RHEA:46608"/>
        <dbReference type="Rhea" id="RHEA-COMP:11060"/>
        <dbReference type="Rhea" id="RHEA-COMP:11605"/>
        <dbReference type="ChEBI" id="CHEBI:15378"/>
        <dbReference type="ChEBI" id="CHEBI:30013"/>
        <dbReference type="ChEBI" id="CHEBI:30616"/>
        <dbReference type="ChEBI" id="CHEBI:61977"/>
        <dbReference type="ChEBI" id="CHEBI:456216"/>
        <dbReference type="EC" id="2.7.11.1"/>
    </reaction>
</comment>
<dbReference type="GO" id="GO:0005524">
    <property type="term" value="F:ATP binding"/>
    <property type="evidence" value="ECO:0007669"/>
    <property type="project" value="UniProtKB-KW"/>
</dbReference>
<evidence type="ECO:0000256" key="5">
    <source>
        <dbReference type="ARBA" id="ARBA00022777"/>
    </source>
</evidence>
<evidence type="ECO:0000256" key="2">
    <source>
        <dbReference type="ARBA" id="ARBA00022527"/>
    </source>
</evidence>
<feature type="signal peptide" evidence="9">
    <location>
        <begin position="1"/>
        <end position="23"/>
    </location>
</feature>
<evidence type="ECO:0000313" key="11">
    <source>
        <dbReference type="EMBL" id="CAE0525944.1"/>
    </source>
</evidence>
<dbReference type="InterPro" id="IPR052239">
    <property type="entry name" value="Ser/Thr-specific_kinases"/>
</dbReference>
<evidence type="ECO:0000256" key="9">
    <source>
        <dbReference type="SAM" id="SignalP"/>
    </source>
</evidence>
<keyword evidence="3" id="KW-0808">Transferase</keyword>
<dbReference type="SMART" id="SM00220">
    <property type="entry name" value="S_TKc"/>
    <property type="match status" value="1"/>
</dbReference>
<dbReference type="Pfam" id="PF00069">
    <property type="entry name" value="Pkinase"/>
    <property type="match status" value="1"/>
</dbReference>
<reference evidence="11" key="1">
    <citation type="submission" date="2021-01" db="EMBL/GenBank/DDBJ databases">
        <authorList>
            <person name="Corre E."/>
            <person name="Pelletier E."/>
            <person name="Niang G."/>
            <person name="Scheremetjew M."/>
            <person name="Finn R."/>
            <person name="Kale V."/>
            <person name="Holt S."/>
            <person name="Cochrane G."/>
            <person name="Meng A."/>
            <person name="Brown T."/>
            <person name="Cohen L."/>
        </authorList>
    </citation>
    <scope>NUCLEOTIDE SEQUENCE</scope>
    <source>
        <strain evidence="11">379</strain>
    </source>
</reference>
<dbReference type="AlphaFoldDB" id="A0A6V2LLB5"/>
<dbReference type="PROSITE" id="PS50011">
    <property type="entry name" value="PROTEIN_KINASE_DOM"/>
    <property type="match status" value="1"/>
</dbReference>
<evidence type="ECO:0000259" key="10">
    <source>
        <dbReference type="PROSITE" id="PS50011"/>
    </source>
</evidence>
<name>A0A6V2LLB5_EMIHU</name>
<sequence>MSAYGPLAMVADVLSGIYAWVTSLCCAVTCSTQSMQVNERNLRVVKLLAEGGFSFVYLVEDDEKKKYALKKVLAQLPEASELARWEVQVHQSFKHANLMPLIDHAVVSTASGAEEFRLLMPLYPDGTLLDLAVRLMEGGKRLEEGRALHLFAQVCEGVLALHSHSPPWAHRDIKPANILLSEGDVPVLMDFGSVASARRHISNRTEALLLQEDAAQNCSMPYRAPELFDTPSQGDIDERTDVFSLGATLYAMAFYYSPFECTFQDNVQRVVECSHLRVIAPAQFPSSHPYSAPFVGLIEAMLTVDASKRPFVPEVLRRVRSMQQAVIDF</sequence>
<feature type="domain" description="Protein kinase" evidence="10">
    <location>
        <begin position="42"/>
        <end position="327"/>
    </location>
</feature>
<dbReference type="InterPro" id="IPR000719">
    <property type="entry name" value="Prot_kinase_dom"/>
</dbReference>
<comment type="catalytic activity">
    <reaction evidence="8">
        <text>L-seryl-[protein] + ATP = O-phospho-L-seryl-[protein] + ADP + H(+)</text>
        <dbReference type="Rhea" id="RHEA:17989"/>
        <dbReference type="Rhea" id="RHEA-COMP:9863"/>
        <dbReference type="Rhea" id="RHEA-COMP:11604"/>
        <dbReference type="ChEBI" id="CHEBI:15378"/>
        <dbReference type="ChEBI" id="CHEBI:29999"/>
        <dbReference type="ChEBI" id="CHEBI:30616"/>
        <dbReference type="ChEBI" id="CHEBI:83421"/>
        <dbReference type="ChEBI" id="CHEBI:456216"/>
        <dbReference type="EC" id="2.7.11.1"/>
    </reaction>
</comment>
<keyword evidence="2" id="KW-0723">Serine/threonine-protein kinase</keyword>
<dbReference type="SUPFAM" id="SSF56112">
    <property type="entry name" value="Protein kinase-like (PK-like)"/>
    <property type="match status" value="1"/>
</dbReference>
<keyword evidence="9" id="KW-0732">Signal</keyword>
<dbReference type="PANTHER" id="PTHR45998:SF2">
    <property type="entry name" value="SERINE_THREONINE-PROTEIN KINASE 16"/>
    <property type="match status" value="1"/>
</dbReference>
<evidence type="ECO:0000256" key="3">
    <source>
        <dbReference type="ARBA" id="ARBA00022679"/>
    </source>
</evidence>
<keyword evidence="4" id="KW-0547">Nucleotide-binding</keyword>
<evidence type="ECO:0000256" key="6">
    <source>
        <dbReference type="ARBA" id="ARBA00022840"/>
    </source>
</evidence>
<evidence type="ECO:0000256" key="4">
    <source>
        <dbReference type="ARBA" id="ARBA00022741"/>
    </source>
</evidence>
<evidence type="ECO:0000256" key="1">
    <source>
        <dbReference type="ARBA" id="ARBA00012513"/>
    </source>
</evidence>
<evidence type="ECO:0000256" key="8">
    <source>
        <dbReference type="ARBA" id="ARBA00048679"/>
    </source>
</evidence>
<dbReference type="GO" id="GO:0005737">
    <property type="term" value="C:cytoplasm"/>
    <property type="evidence" value="ECO:0007669"/>
    <property type="project" value="TreeGrafter"/>
</dbReference>
<dbReference type="InterPro" id="IPR011009">
    <property type="entry name" value="Kinase-like_dom_sf"/>
</dbReference>
<dbReference type="PANTHER" id="PTHR45998">
    <property type="entry name" value="SERINE/THREONINE-PROTEIN KINASE 16"/>
    <property type="match status" value="1"/>
</dbReference>
<proteinExistence type="predicted"/>
<organism evidence="11">
    <name type="scientific">Emiliania huxleyi</name>
    <name type="common">Coccolithophore</name>
    <name type="synonym">Pontosphaera huxleyi</name>
    <dbReference type="NCBI Taxonomy" id="2903"/>
    <lineage>
        <taxon>Eukaryota</taxon>
        <taxon>Haptista</taxon>
        <taxon>Haptophyta</taxon>
        <taxon>Prymnesiophyceae</taxon>
        <taxon>Isochrysidales</taxon>
        <taxon>Noelaerhabdaceae</taxon>
        <taxon>Emiliania</taxon>
    </lineage>
</organism>